<sequence length="249" mass="27307">MGGYLSHLKAEPLETVLNASCGPVKGNEYRHGDRSVHGYLGISYAQPPVGPLRFKKPLPADIWTEPRDCTEYGPRCPPSGAGYERGMFVNPDEPDEATCLSLNVFVPAYSSEQYKDKRPVMIYVHGGGFEISASREFCAYSMSSTLPLKDVVLVTINYRLGILGFFTTGDDVCPGNFGLWDQTLALQWVQKHIESFGGDPNNVTLFGQSAGGACVDLLALSPHSRENATERVCLNASQSLARRDSRCYQ</sequence>
<keyword evidence="3 4" id="KW-0378">Hydrolase</keyword>
<dbReference type="GO" id="GO:0052689">
    <property type="term" value="F:carboxylic ester hydrolase activity"/>
    <property type="evidence" value="ECO:0007669"/>
    <property type="project" value="UniProtKB-KW"/>
</dbReference>
<dbReference type="EC" id="3.1.1.-" evidence="4"/>
<dbReference type="InterPro" id="IPR019826">
    <property type="entry name" value="Carboxylesterase_B_AS"/>
</dbReference>
<dbReference type="Gene3D" id="3.40.50.1820">
    <property type="entry name" value="alpha/beta hydrolase"/>
    <property type="match status" value="1"/>
</dbReference>
<evidence type="ECO:0000256" key="1">
    <source>
        <dbReference type="ARBA" id="ARBA00005964"/>
    </source>
</evidence>
<dbReference type="AlphaFoldDB" id="A0A8R1IBR6"/>
<dbReference type="SUPFAM" id="SSF53474">
    <property type="entry name" value="alpha/beta-Hydrolases"/>
    <property type="match status" value="1"/>
</dbReference>
<reference evidence="6" key="2">
    <citation type="submission" date="2022-06" db="UniProtKB">
        <authorList>
            <consortium name="EnsemblMetazoa"/>
        </authorList>
    </citation>
    <scope>IDENTIFICATION</scope>
    <source>
        <strain evidence="6">DF5081</strain>
    </source>
</reference>
<name>A0A8R1IBR6_CAEJA</name>
<proteinExistence type="inferred from homology"/>
<dbReference type="PANTHER" id="PTHR45029">
    <property type="entry name" value="CARBOXYLIC ESTER HYDROLASE-RELATED"/>
    <property type="match status" value="1"/>
</dbReference>
<keyword evidence="7" id="KW-1185">Reference proteome</keyword>
<evidence type="ECO:0000259" key="5">
    <source>
        <dbReference type="Pfam" id="PF00135"/>
    </source>
</evidence>
<comment type="similarity">
    <text evidence="1 4">Belongs to the type-B carboxylesterase/lipase family.</text>
</comment>
<organism evidence="6 7">
    <name type="scientific">Caenorhabditis japonica</name>
    <dbReference type="NCBI Taxonomy" id="281687"/>
    <lineage>
        <taxon>Eukaryota</taxon>
        <taxon>Metazoa</taxon>
        <taxon>Ecdysozoa</taxon>
        <taxon>Nematoda</taxon>
        <taxon>Chromadorea</taxon>
        <taxon>Rhabditida</taxon>
        <taxon>Rhabditina</taxon>
        <taxon>Rhabditomorpha</taxon>
        <taxon>Rhabditoidea</taxon>
        <taxon>Rhabditidae</taxon>
        <taxon>Peloderinae</taxon>
        <taxon>Caenorhabditis</taxon>
    </lineage>
</organism>
<dbReference type="InterPro" id="IPR043187">
    <property type="entry name" value="CM06B1-like"/>
</dbReference>
<keyword evidence="2" id="KW-0719">Serine esterase</keyword>
<dbReference type="PROSITE" id="PS00122">
    <property type="entry name" value="CARBOXYLESTERASE_B_1"/>
    <property type="match status" value="1"/>
</dbReference>
<evidence type="ECO:0000256" key="4">
    <source>
        <dbReference type="RuleBase" id="RU361235"/>
    </source>
</evidence>
<dbReference type="InterPro" id="IPR029058">
    <property type="entry name" value="AB_hydrolase_fold"/>
</dbReference>
<evidence type="ECO:0000313" key="6">
    <source>
        <dbReference type="EnsemblMetazoa" id="CJA22262a.1"/>
    </source>
</evidence>
<dbReference type="Proteomes" id="UP000005237">
    <property type="component" value="Unassembled WGS sequence"/>
</dbReference>
<evidence type="ECO:0000256" key="3">
    <source>
        <dbReference type="ARBA" id="ARBA00022801"/>
    </source>
</evidence>
<protein>
    <recommendedName>
        <fullName evidence="4">Carboxylic ester hydrolase</fullName>
        <ecNumber evidence="4">3.1.1.-</ecNumber>
    </recommendedName>
</protein>
<reference evidence="7" key="1">
    <citation type="submission" date="2010-08" db="EMBL/GenBank/DDBJ databases">
        <authorList>
            <consortium name="Caenorhabditis japonica Sequencing Consortium"/>
            <person name="Wilson R.K."/>
        </authorList>
    </citation>
    <scope>NUCLEOTIDE SEQUENCE [LARGE SCALE GENOMIC DNA]</scope>
    <source>
        <strain evidence="7">DF5081</strain>
    </source>
</reference>
<evidence type="ECO:0000313" key="7">
    <source>
        <dbReference type="Proteomes" id="UP000005237"/>
    </source>
</evidence>
<accession>A0A8R1IBR6</accession>
<dbReference type="InterPro" id="IPR002018">
    <property type="entry name" value="CarbesteraseB"/>
</dbReference>
<evidence type="ECO:0000256" key="2">
    <source>
        <dbReference type="ARBA" id="ARBA00022487"/>
    </source>
</evidence>
<feature type="domain" description="Carboxylesterase type B" evidence="5">
    <location>
        <begin position="15"/>
        <end position="233"/>
    </location>
</feature>
<dbReference type="EnsemblMetazoa" id="CJA22262a.1">
    <property type="protein sequence ID" value="CJA22262a.1"/>
    <property type="gene ID" value="WBGene00177834"/>
</dbReference>
<dbReference type="Pfam" id="PF00135">
    <property type="entry name" value="COesterase"/>
    <property type="match status" value="1"/>
</dbReference>
<dbReference type="PANTHER" id="PTHR45029:SF1">
    <property type="entry name" value="CARBOXYLIC ESTER HYDROLASE"/>
    <property type="match status" value="1"/>
</dbReference>